<organism evidence="1 2">
    <name type="scientific">Ixodes persulcatus</name>
    <name type="common">Taiga tick</name>
    <dbReference type="NCBI Taxonomy" id="34615"/>
    <lineage>
        <taxon>Eukaryota</taxon>
        <taxon>Metazoa</taxon>
        <taxon>Ecdysozoa</taxon>
        <taxon>Arthropoda</taxon>
        <taxon>Chelicerata</taxon>
        <taxon>Arachnida</taxon>
        <taxon>Acari</taxon>
        <taxon>Parasitiformes</taxon>
        <taxon>Ixodida</taxon>
        <taxon>Ixodoidea</taxon>
        <taxon>Ixodidae</taxon>
        <taxon>Ixodinae</taxon>
        <taxon>Ixodes</taxon>
    </lineage>
</organism>
<evidence type="ECO:0000313" key="1">
    <source>
        <dbReference type="EMBL" id="KAG0418470.1"/>
    </source>
</evidence>
<protein>
    <submittedName>
        <fullName evidence="1">Uncharacterized protein</fullName>
    </submittedName>
</protein>
<dbReference type="EMBL" id="JABSTQ010010735">
    <property type="protein sequence ID" value="KAG0418470.1"/>
    <property type="molecule type" value="Genomic_DNA"/>
</dbReference>
<comment type="caution">
    <text evidence="1">The sequence shown here is derived from an EMBL/GenBank/DDBJ whole genome shotgun (WGS) entry which is preliminary data.</text>
</comment>
<evidence type="ECO:0000313" key="2">
    <source>
        <dbReference type="Proteomes" id="UP000805193"/>
    </source>
</evidence>
<reference evidence="1 2" key="1">
    <citation type="journal article" date="2020" name="Cell">
        <title>Large-Scale Comparative Analyses of Tick Genomes Elucidate Their Genetic Diversity and Vector Capacities.</title>
        <authorList>
            <consortium name="Tick Genome and Microbiome Consortium (TIGMIC)"/>
            <person name="Jia N."/>
            <person name="Wang J."/>
            <person name="Shi W."/>
            <person name="Du L."/>
            <person name="Sun Y."/>
            <person name="Zhan W."/>
            <person name="Jiang J.F."/>
            <person name="Wang Q."/>
            <person name="Zhang B."/>
            <person name="Ji P."/>
            <person name="Bell-Sakyi L."/>
            <person name="Cui X.M."/>
            <person name="Yuan T.T."/>
            <person name="Jiang B.G."/>
            <person name="Yang W.F."/>
            <person name="Lam T.T."/>
            <person name="Chang Q.C."/>
            <person name="Ding S.J."/>
            <person name="Wang X.J."/>
            <person name="Zhu J.G."/>
            <person name="Ruan X.D."/>
            <person name="Zhao L."/>
            <person name="Wei J.T."/>
            <person name="Ye R.Z."/>
            <person name="Que T.C."/>
            <person name="Du C.H."/>
            <person name="Zhou Y.H."/>
            <person name="Cheng J.X."/>
            <person name="Dai P.F."/>
            <person name="Guo W.B."/>
            <person name="Han X.H."/>
            <person name="Huang E.J."/>
            <person name="Li L.F."/>
            <person name="Wei W."/>
            <person name="Gao Y.C."/>
            <person name="Liu J.Z."/>
            <person name="Shao H.Z."/>
            <person name="Wang X."/>
            <person name="Wang C.C."/>
            <person name="Yang T.C."/>
            <person name="Huo Q.B."/>
            <person name="Li W."/>
            <person name="Chen H.Y."/>
            <person name="Chen S.E."/>
            <person name="Zhou L.G."/>
            <person name="Ni X.B."/>
            <person name="Tian J.H."/>
            <person name="Sheng Y."/>
            <person name="Liu T."/>
            <person name="Pan Y.S."/>
            <person name="Xia L.Y."/>
            <person name="Li J."/>
            <person name="Zhao F."/>
            <person name="Cao W.C."/>
        </authorList>
    </citation>
    <scope>NUCLEOTIDE SEQUENCE [LARGE SCALE GENOMIC DNA]</scope>
    <source>
        <strain evidence="1">Iper-2018</strain>
    </source>
</reference>
<keyword evidence="2" id="KW-1185">Reference proteome</keyword>
<gene>
    <name evidence="1" type="ORF">HPB47_004818</name>
</gene>
<accession>A0AC60PEN6</accession>
<name>A0AC60PEN6_IXOPE</name>
<sequence>MHPSSHPSFQWLRTNVAYAPSGKLHFSPCSKPLERVLLESRATVGVSAVGRVPGVIPGRPCPSSGRTPQAPSGRRSAQARYTLARTTGRPSLGRRTTYLGGAEEFKCPEQFGYYADENDCSKYFVCVFGDALHESCTGGLYFSVELQTCDWPRNVQCAGAASKKSTPSPSREKTFGGSQRRGTSGGSRRGSSSGRQVSETTRPRQRYRPTTTPTTTTTVRTTTTPAPTTTSRRFPTTFSEYQTLYEDGLRKRPQQEESQESEEEEEEEQEGDDSGSTEVPEDHDGPGVTPSLAEVKGRKPEPGHRGPLSNSYDPQQPQYDEAVPPVVDSEGGIHVSDGGRPDKFLGNGRPQQQQGQQPQQTQKPDRGTLSVFVKPLYRNTGDQKDKESDQVFKRDQTAILAAPNPRDLEDDVLPVYSSNNARPEPGEINRKDVVLVTYPRDQNRYQYNGGYNNEDEDDFRAFLEQQRQQLPNAQRENNNAQRIPGDSSIRPASRGRNRDARYYPRTPQQTLLSQIPPPPPVQSIQQQRPPVTQTYVYETKYPHKLDAVTQAPTKAPTYPSYQDYDHNYNLQSEYAYPDEDDAYHTTTTPRPTPRRQKYRTTTTTTTTSTTTTTTTPKPSRRPFPKGFSRPSTRAPSPTTPQPPPSRPRNLYATPTPLETAARCEARKCRLPDCHCGGTDVPGGLPNQEVPQVVLLTFDDAIFDTGRKNPNGCPIRGTFYVSHEWTDYGQVQTLYSKGHEMASHTVTHSFGEKFSKQQWFKEVAGQREILSLFGGVKLEDVRGMRAPFLQIGGNKMFEMLHEANFTYDSSMPVFENNPPFWPYTLDYAINHECMITPCPSKSFPGVWEVGMVMWIDLRGGRCSMGDACSNPPDDEGVYKMLLKNFNRHYKSNRAPFNLFYHSAWFNTQHHKKGLLRFLDTILAKGDVWLVTNWQLIQWIRNPTPNSRINSFEPWQCNPRDRPEPCHHPTVCNVPYQGGLRYMKTCQPCPNVYPWVGNTGFGSKGARRKPSTDFQREIGDFARTPSINSTKSPRLNDMREGIVRS</sequence>
<dbReference type="Proteomes" id="UP000805193">
    <property type="component" value="Unassembled WGS sequence"/>
</dbReference>
<proteinExistence type="predicted"/>